<keyword evidence="6" id="KW-0808">Transferase</keyword>
<dbReference type="SMART" id="SM00220">
    <property type="entry name" value="S_TKc"/>
    <property type="match status" value="1"/>
</dbReference>
<feature type="transmembrane region" description="Helical" evidence="19">
    <location>
        <begin position="272"/>
        <end position="291"/>
    </location>
</feature>
<evidence type="ECO:0000256" key="10">
    <source>
        <dbReference type="ARBA" id="ARBA00022741"/>
    </source>
</evidence>
<gene>
    <name evidence="21" type="ORF">F2Q68_00013145</name>
</gene>
<dbReference type="SMART" id="SM00369">
    <property type="entry name" value="LRR_TYP"/>
    <property type="match status" value="5"/>
</dbReference>
<evidence type="ECO:0000313" key="21">
    <source>
        <dbReference type="EMBL" id="KAF2557531.1"/>
    </source>
</evidence>
<reference evidence="21" key="1">
    <citation type="submission" date="2019-12" db="EMBL/GenBank/DDBJ databases">
        <title>Genome sequencing and annotation of Brassica cretica.</title>
        <authorList>
            <person name="Studholme D.J."/>
            <person name="Sarris P.F."/>
        </authorList>
    </citation>
    <scope>NUCLEOTIDE SEQUENCE</scope>
    <source>
        <strain evidence="21">PFS-001/15</strain>
        <tissue evidence="21">Leaf</tissue>
    </source>
</reference>
<keyword evidence="10" id="KW-0547">Nucleotide-binding</keyword>
<evidence type="ECO:0000256" key="1">
    <source>
        <dbReference type="ARBA" id="ARBA00004167"/>
    </source>
</evidence>
<comment type="catalytic activity">
    <reaction evidence="17">
        <text>L-threonyl-[protein] + ATP = O-phospho-L-threonyl-[protein] + ADP + H(+)</text>
        <dbReference type="Rhea" id="RHEA:46608"/>
        <dbReference type="Rhea" id="RHEA-COMP:11060"/>
        <dbReference type="Rhea" id="RHEA-COMP:11605"/>
        <dbReference type="ChEBI" id="CHEBI:15378"/>
        <dbReference type="ChEBI" id="CHEBI:30013"/>
        <dbReference type="ChEBI" id="CHEBI:30616"/>
        <dbReference type="ChEBI" id="CHEBI:61977"/>
        <dbReference type="ChEBI" id="CHEBI:456216"/>
        <dbReference type="EC" id="2.7.11.1"/>
    </reaction>
</comment>
<dbReference type="GO" id="GO:0033612">
    <property type="term" value="F:receptor serine/threonine kinase binding"/>
    <property type="evidence" value="ECO:0007669"/>
    <property type="project" value="TreeGrafter"/>
</dbReference>
<evidence type="ECO:0000256" key="19">
    <source>
        <dbReference type="SAM" id="Phobius"/>
    </source>
</evidence>
<evidence type="ECO:0000256" key="11">
    <source>
        <dbReference type="ARBA" id="ARBA00022777"/>
    </source>
</evidence>
<keyword evidence="16" id="KW-0325">Glycoprotein</keyword>
<evidence type="ECO:0000256" key="3">
    <source>
        <dbReference type="ARBA" id="ARBA00012513"/>
    </source>
</evidence>
<evidence type="ECO:0000256" key="6">
    <source>
        <dbReference type="ARBA" id="ARBA00022679"/>
    </source>
</evidence>
<dbReference type="InterPro" id="IPR055414">
    <property type="entry name" value="LRR_R13L4/SHOC2-like"/>
</dbReference>
<dbReference type="FunFam" id="3.80.10.10:FF:000453">
    <property type="entry name" value="Leucine-rich receptor-like protein kinase family protein"/>
    <property type="match status" value="1"/>
</dbReference>
<dbReference type="GO" id="GO:0006952">
    <property type="term" value="P:defense response"/>
    <property type="evidence" value="ECO:0007669"/>
    <property type="project" value="UniProtKB-ARBA"/>
</dbReference>
<evidence type="ECO:0000256" key="7">
    <source>
        <dbReference type="ARBA" id="ARBA00022692"/>
    </source>
</evidence>
<dbReference type="Pfam" id="PF08263">
    <property type="entry name" value="LRRNT_2"/>
    <property type="match status" value="1"/>
</dbReference>
<dbReference type="PROSITE" id="PS00108">
    <property type="entry name" value="PROTEIN_KINASE_ST"/>
    <property type="match status" value="1"/>
</dbReference>
<keyword evidence="5" id="KW-0433">Leucine-rich repeat</keyword>
<dbReference type="InterPro" id="IPR013210">
    <property type="entry name" value="LRR_N_plant-typ"/>
</dbReference>
<dbReference type="GO" id="GO:0051707">
    <property type="term" value="P:response to other organism"/>
    <property type="evidence" value="ECO:0007669"/>
    <property type="project" value="UniProtKB-ARBA"/>
</dbReference>
<dbReference type="Gene3D" id="3.30.200.20">
    <property type="entry name" value="Phosphorylase Kinase, domain 1"/>
    <property type="match status" value="1"/>
</dbReference>
<dbReference type="InterPro" id="IPR011009">
    <property type="entry name" value="Kinase-like_dom_sf"/>
</dbReference>
<dbReference type="GO" id="GO:0004674">
    <property type="term" value="F:protein serine/threonine kinase activity"/>
    <property type="evidence" value="ECO:0007669"/>
    <property type="project" value="UniProtKB-KW"/>
</dbReference>
<keyword evidence="9" id="KW-0677">Repeat</keyword>
<name>A0A8S9HEA4_BRACR</name>
<dbReference type="Proteomes" id="UP000712281">
    <property type="component" value="Unassembled WGS sequence"/>
</dbReference>
<evidence type="ECO:0000313" key="22">
    <source>
        <dbReference type="Proteomes" id="UP000712281"/>
    </source>
</evidence>
<dbReference type="Pfam" id="PF00069">
    <property type="entry name" value="Pkinase"/>
    <property type="match status" value="1"/>
</dbReference>
<comment type="similarity">
    <text evidence="2">Belongs to the protein kinase superfamily. Ser/Thr protein kinase family.</text>
</comment>
<evidence type="ECO:0000256" key="4">
    <source>
        <dbReference type="ARBA" id="ARBA00022527"/>
    </source>
</evidence>
<evidence type="ECO:0000259" key="20">
    <source>
        <dbReference type="PROSITE" id="PS50011"/>
    </source>
</evidence>
<comment type="catalytic activity">
    <reaction evidence="18">
        <text>L-seryl-[protein] + ATP = O-phospho-L-seryl-[protein] + ADP + H(+)</text>
        <dbReference type="Rhea" id="RHEA:17989"/>
        <dbReference type="Rhea" id="RHEA-COMP:9863"/>
        <dbReference type="Rhea" id="RHEA-COMP:11604"/>
        <dbReference type="ChEBI" id="CHEBI:15378"/>
        <dbReference type="ChEBI" id="CHEBI:29999"/>
        <dbReference type="ChEBI" id="CHEBI:30616"/>
        <dbReference type="ChEBI" id="CHEBI:83421"/>
        <dbReference type="ChEBI" id="CHEBI:456216"/>
        <dbReference type="EC" id="2.7.11.1"/>
    </reaction>
</comment>
<protein>
    <recommendedName>
        <fullName evidence="3">non-specific serine/threonine protein kinase</fullName>
        <ecNumber evidence="3">2.7.11.1</ecNumber>
    </recommendedName>
</protein>
<proteinExistence type="inferred from homology"/>
<feature type="transmembrane region" description="Helical" evidence="19">
    <location>
        <begin position="172"/>
        <end position="196"/>
    </location>
</feature>
<keyword evidence="14 19" id="KW-0472">Membrane</keyword>
<dbReference type="PANTHER" id="PTHR48056:SF41">
    <property type="entry name" value="RECEPTOR-LIKE PROTEIN KINASE HAIKU2"/>
    <property type="match status" value="1"/>
</dbReference>
<dbReference type="Gene3D" id="3.80.10.10">
    <property type="entry name" value="Ribonuclease Inhibitor"/>
    <property type="match status" value="3"/>
</dbReference>
<dbReference type="InterPro" id="IPR000719">
    <property type="entry name" value="Prot_kinase_dom"/>
</dbReference>
<dbReference type="PANTHER" id="PTHR48056">
    <property type="entry name" value="LRR RECEPTOR-LIKE SERINE/THREONINE-PROTEIN KINASE-RELATED"/>
    <property type="match status" value="1"/>
</dbReference>
<dbReference type="FunFam" id="3.80.10.10:FF:000234">
    <property type="entry name" value="Probable inactive receptor kinase RLK902"/>
    <property type="match status" value="1"/>
</dbReference>
<evidence type="ECO:0000256" key="14">
    <source>
        <dbReference type="ARBA" id="ARBA00023136"/>
    </source>
</evidence>
<dbReference type="SUPFAM" id="SSF52058">
    <property type="entry name" value="L domain-like"/>
    <property type="match status" value="1"/>
</dbReference>
<dbReference type="Pfam" id="PF00560">
    <property type="entry name" value="LRR_1"/>
    <property type="match status" value="6"/>
</dbReference>
<keyword evidence="12" id="KW-0067">ATP-binding</keyword>
<comment type="caution">
    <text evidence="21">The sequence shown here is derived from an EMBL/GenBank/DDBJ whole genome shotgun (WGS) entry which is preliminary data.</text>
</comment>
<dbReference type="InterPro" id="IPR036259">
    <property type="entry name" value="MFS_trans_sf"/>
</dbReference>
<organism evidence="21 22">
    <name type="scientific">Brassica cretica</name>
    <name type="common">Mustard</name>
    <dbReference type="NCBI Taxonomy" id="69181"/>
    <lineage>
        <taxon>Eukaryota</taxon>
        <taxon>Viridiplantae</taxon>
        <taxon>Streptophyta</taxon>
        <taxon>Embryophyta</taxon>
        <taxon>Tracheophyta</taxon>
        <taxon>Spermatophyta</taxon>
        <taxon>Magnoliopsida</taxon>
        <taxon>eudicotyledons</taxon>
        <taxon>Gunneridae</taxon>
        <taxon>Pentapetalae</taxon>
        <taxon>rosids</taxon>
        <taxon>malvids</taxon>
        <taxon>Brassicales</taxon>
        <taxon>Brassicaceae</taxon>
        <taxon>Brassiceae</taxon>
        <taxon>Brassica</taxon>
    </lineage>
</organism>
<dbReference type="SUPFAM" id="SSF52047">
    <property type="entry name" value="RNI-like"/>
    <property type="match status" value="1"/>
</dbReference>
<dbReference type="GO" id="GO:0001653">
    <property type="term" value="F:peptide receptor activity"/>
    <property type="evidence" value="ECO:0007669"/>
    <property type="project" value="UniProtKB-ARBA"/>
</dbReference>
<dbReference type="SUPFAM" id="SSF56112">
    <property type="entry name" value="Protein kinase-like (PK-like)"/>
    <property type="match status" value="1"/>
</dbReference>
<dbReference type="FunFam" id="3.30.200.20:FF:000540">
    <property type="entry name" value="Receptor-like protein kinase HAIKU2"/>
    <property type="match status" value="1"/>
</dbReference>
<keyword evidence="13 19" id="KW-1133">Transmembrane helix</keyword>
<keyword evidence="4" id="KW-0723">Serine/threonine-protein kinase</keyword>
<dbReference type="SUPFAM" id="SSF103473">
    <property type="entry name" value="MFS general substrate transporter"/>
    <property type="match status" value="1"/>
</dbReference>
<dbReference type="Pfam" id="PF23598">
    <property type="entry name" value="LRR_14"/>
    <property type="match status" value="1"/>
</dbReference>
<dbReference type="PROSITE" id="PS50011">
    <property type="entry name" value="PROTEIN_KINASE_DOM"/>
    <property type="match status" value="1"/>
</dbReference>
<dbReference type="FunFam" id="1.10.510.10:FF:000276">
    <property type="entry name" value="LRR receptor-like serine/threonine-protein kinase RCH1"/>
    <property type="match status" value="1"/>
</dbReference>
<evidence type="ECO:0000256" key="15">
    <source>
        <dbReference type="ARBA" id="ARBA00023170"/>
    </source>
</evidence>
<dbReference type="EMBL" id="QGKW02001940">
    <property type="protein sequence ID" value="KAF2557531.1"/>
    <property type="molecule type" value="Genomic_DNA"/>
</dbReference>
<evidence type="ECO:0000256" key="2">
    <source>
        <dbReference type="ARBA" id="ARBA00008684"/>
    </source>
</evidence>
<feature type="domain" description="Protein kinase" evidence="20">
    <location>
        <begin position="900"/>
        <end position="1196"/>
    </location>
</feature>
<keyword evidence="11" id="KW-0418">Kinase</keyword>
<evidence type="ECO:0000256" key="8">
    <source>
        <dbReference type="ARBA" id="ARBA00022729"/>
    </source>
</evidence>
<dbReference type="InterPro" id="IPR032675">
    <property type="entry name" value="LRR_dom_sf"/>
</dbReference>
<dbReference type="GO" id="GO:0005524">
    <property type="term" value="F:ATP binding"/>
    <property type="evidence" value="ECO:0007669"/>
    <property type="project" value="UniProtKB-KW"/>
</dbReference>
<dbReference type="InterPro" id="IPR050647">
    <property type="entry name" value="Plant_LRR-RLKs"/>
</dbReference>
<dbReference type="GO" id="GO:0009791">
    <property type="term" value="P:post-embryonic development"/>
    <property type="evidence" value="ECO:0007669"/>
    <property type="project" value="UniProtKB-ARBA"/>
</dbReference>
<comment type="subcellular location">
    <subcellularLocation>
        <location evidence="1">Membrane</location>
        <topology evidence="1">Single-pass membrane protein</topology>
    </subcellularLocation>
</comment>
<keyword evidence="15" id="KW-0675">Receptor</keyword>
<feature type="transmembrane region" description="Helical" evidence="19">
    <location>
        <begin position="96"/>
        <end position="116"/>
    </location>
</feature>
<dbReference type="InterPro" id="IPR001611">
    <property type="entry name" value="Leu-rich_rpt"/>
</dbReference>
<evidence type="ECO:0000256" key="17">
    <source>
        <dbReference type="ARBA" id="ARBA00047899"/>
    </source>
</evidence>
<feature type="transmembrane region" description="Helical" evidence="19">
    <location>
        <begin position="208"/>
        <end position="231"/>
    </location>
</feature>
<feature type="transmembrane region" description="Helical" evidence="19">
    <location>
        <begin position="136"/>
        <end position="160"/>
    </location>
</feature>
<dbReference type="Gene3D" id="1.10.510.10">
    <property type="entry name" value="Transferase(Phosphotransferase) domain 1"/>
    <property type="match status" value="1"/>
</dbReference>
<evidence type="ECO:0000256" key="16">
    <source>
        <dbReference type="ARBA" id="ARBA00023180"/>
    </source>
</evidence>
<keyword evidence="7 19" id="KW-0812">Transmembrane</keyword>
<dbReference type="EC" id="2.7.11.1" evidence="3"/>
<evidence type="ECO:0000256" key="18">
    <source>
        <dbReference type="ARBA" id="ARBA00048679"/>
    </source>
</evidence>
<dbReference type="FunFam" id="3.80.10.10:FF:000233">
    <property type="entry name" value="Leucine-rich repeat receptor-like protein kinase TDR"/>
    <property type="match status" value="1"/>
</dbReference>
<evidence type="ECO:0000256" key="9">
    <source>
        <dbReference type="ARBA" id="ARBA00022737"/>
    </source>
</evidence>
<evidence type="ECO:0000256" key="13">
    <source>
        <dbReference type="ARBA" id="ARBA00022989"/>
    </source>
</evidence>
<evidence type="ECO:0000256" key="5">
    <source>
        <dbReference type="ARBA" id="ARBA00022614"/>
    </source>
</evidence>
<dbReference type="InterPro" id="IPR008271">
    <property type="entry name" value="Ser/Thr_kinase_AS"/>
</dbReference>
<evidence type="ECO:0000256" key="12">
    <source>
        <dbReference type="ARBA" id="ARBA00022840"/>
    </source>
</evidence>
<dbReference type="AlphaFoldDB" id="A0A8S9HEA4"/>
<keyword evidence="8" id="KW-0732">Signal</keyword>
<dbReference type="GO" id="GO:0016020">
    <property type="term" value="C:membrane"/>
    <property type="evidence" value="ECO:0007669"/>
    <property type="project" value="UniProtKB-SubCell"/>
</dbReference>
<dbReference type="InterPro" id="IPR003591">
    <property type="entry name" value="Leu-rich_rpt_typical-subtyp"/>
</dbReference>
<sequence length="1211" mass="132616">MAVGNILGYATGSYNGWYKVFPFTKTVACNVECANLKSAFYIDVVFIAITTILSVSAAHEVPLGAQASEAHGQSSGSDEAFLTEILGTFKYFPGSVWIILLVTALTWIGWFPFILFDTDWMGREIYGGEPNQGASYSAGVSMGALGLMLNSVFLGITSVLMEKLCRKWGAGFVWGISNIIMAICFLAMIATSFVAYHVGYIGHEQPPAGIVVAAVLIFTILGIPLAITYSVPYALISIRIESLGLGQGLSLGVLNLAIVIPQLKLTDMSRSFGFFSFLVFSLFSFVSSNDLQVLLNIKSSLLDSNPGVLDSWKLNSVSGHCSFTGVTCDSTGSVTEIDLSRQSLSGKFPFASLCDLKSLEKLSLGFNSLSGTIPSDMNNCTNLTYLDLGNNLFSGTFPEFSLSHLQYLYLNNSAFSGVFPWKSLRNAKGLVVLSLGDNPFDTTPFPEEVVSLKSLTWLYLSNCSIAGKIPPAIGDLTELRNLEISDSDLTGEIPPEIVKLTKLRQLELYNNSLTGKFPRGFGSLTNLTRLDASMNYLEGDLSELRSLTNLVSLQLFENKLSGEIPHEFGEFEDLVNLSLYTNNLTGPLPQNLGSVSDFDFIDASENQLTGPIPPDMCKRGKMKDLLLLQNNLTGSIPESYSNCSTLERFRVSDNSLNGTVPAGLWGLPRVEIIDLAVNNFEGPITADIKNAKMLGTLYLAFNKFSDDLPDEIGDAEALTKVELNDNRFSGKIPSSIGKLKRLSSLKMQSNGFSGNIPASIGSCSMLSDLNMAQNSLSGEIPHAFGSLPTLNALNLSENKLSGRIPESLSSLRLSLLDLSNNMLSGRVPQSLSSYNGSLDGNPGLCSMTIKSFNRCINSSGSHRDTHKTEKKEKRTLRRESWSIKSFRRMSFTEDDIIDLIKEENLIGRGGCGDVYRVVLGDGKELAVKHIRRSSTDSFTRKNFSSALPILDEKEGRSKEFETEVQTLSSIRHLNVVKLYCSITSDDSSLLVYEYLPNGSLWDMLHSCKKSNLGWATRYDIALGAAKGLEYLHHGYERPVIHRDVKSSNILLDESFKPRIADFGLAKILQTNNGGLDSTHVFAGTYGYIAPEYGYSSKVNEKCDVYSFGVVLMELVTGKKPIEAEFGESKDIVNWVSNNLKSKESVMEIVDKKIGEMYREGAIKMLRVAILCTARQPGLRPTMRSVVQMIEDAEPCRLMGTVISKESDVKSK</sequence>
<accession>A0A8S9HEA4</accession>